<evidence type="ECO:0000256" key="2">
    <source>
        <dbReference type="RuleBase" id="RU003707"/>
    </source>
</evidence>
<reference evidence="5" key="1">
    <citation type="submission" date="2016-10" db="EMBL/GenBank/DDBJ databases">
        <authorList>
            <person name="Varghese N."/>
            <person name="Submissions S."/>
        </authorList>
    </citation>
    <scope>NUCLEOTIDE SEQUENCE [LARGE SCALE GENOMIC DNA]</scope>
    <source>
        <strain evidence="5">CGMCC 1.8981</strain>
    </source>
</reference>
<evidence type="ECO:0000313" key="4">
    <source>
        <dbReference type="EMBL" id="SEH13560.1"/>
    </source>
</evidence>
<keyword evidence="5" id="KW-1185">Reference proteome</keyword>
<gene>
    <name evidence="4" type="ORF">SAMN04487967_1450</name>
</gene>
<accession>A0A1H6FTG6</accession>
<dbReference type="InterPro" id="IPR018376">
    <property type="entry name" value="Enoyl-CoA_hyd/isom_CS"/>
</dbReference>
<dbReference type="PROSITE" id="PS00166">
    <property type="entry name" value="ENOYL_COA_HYDRATASE"/>
    <property type="match status" value="1"/>
</dbReference>
<evidence type="ECO:0000313" key="5">
    <source>
        <dbReference type="Proteomes" id="UP000199112"/>
    </source>
</evidence>
<evidence type="ECO:0000256" key="3">
    <source>
        <dbReference type="SAM" id="MobiDB-lite"/>
    </source>
</evidence>
<name>A0A1H6FTG6_9EURY</name>
<dbReference type="AlphaFoldDB" id="A0A1H6FTG6"/>
<feature type="region of interest" description="Disordered" evidence="3">
    <location>
        <begin position="237"/>
        <end position="258"/>
    </location>
</feature>
<dbReference type="Gene3D" id="3.90.226.10">
    <property type="entry name" value="2-enoyl-CoA Hydratase, Chain A, domain 1"/>
    <property type="match status" value="1"/>
</dbReference>
<organism evidence="4 5">
    <name type="scientific">Natronorubrum sediminis</name>
    <dbReference type="NCBI Taxonomy" id="640943"/>
    <lineage>
        <taxon>Archaea</taxon>
        <taxon>Methanobacteriati</taxon>
        <taxon>Methanobacteriota</taxon>
        <taxon>Stenosarchaea group</taxon>
        <taxon>Halobacteria</taxon>
        <taxon>Halobacteriales</taxon>
        <taxon>Natrialbaceae</taxon>
        <taxon>Natronorubrum</taxon>
    </lineage>
</organism>
<comment type="similarity">
    <text evidence="1 2">Belongs to the enoyl-CoA hydratase/isomerase family.</text>
</comment>
<dbReference type="EMBL" id="FNWL01000001">
    <property type="protein sequence ID" value="SEH13560.1"/>
    <property type="molecule type" value="Genomic_DNA"/>
</dbReference>
<dbReference type="CDD" id="cd06558">
    <property type="entry name" value="crotonase-like"/>
    <property type="match status" value="1"/>
</dbReference>
<dbReference type="OrthoDB" id="27846at2157"/>
<dbReference type="RefSeq" id="WP_090506326.1">
    <property type="nucleotide sequence ID" value="NZ_FNWL01000001.1"/>
</dbReference>
<dbReference type="InterPro" id="IPR051683">
    <property type="entry name" value="Enoyl-CoA_Hydratase/Isomerase"/>
</dbReference>
<sequence length="258" mass="28806">MTGTVKADIDGNVCTLTISNPGKRNAIGYTILEELIEQFERLDQRDDYPVVVLTGEGDHAFSAGFDLSVDRTEQTEEQKELWPRMISTLEEYEYPTIAMINGDTYGGAMELISTCDLRVGVRGATFGITPAKIGLVYKGTSIKRVIDVVGYPYAKELLFTGEPIDSNRADEIGLLNHLTDRDELEETTYDLAETIAGNAPLSLKYMKKIFRNLEEKTTPSDLEQDWVSRVRDEAFKSADHEEGIRSFNAGDDPEFVGE</sequence>
<dbReference type="InterPro" id="IPR029045">
    <property type="entry name" value="ClpP/crotonase-like_dom_sf"/>
</dbReference>
<dbReference type="GO" id="GO:0003824">
    <property type="term" value="F:catalytic activity"/>
    <property type="evidence" value="ECO:0007669"/>
    <property type="project" value="InterPro"/>
</dbReference>
<proteinExistence type="inferred from homology"/>
<dbReference type="Pfam" id="PF00378">
    <property type="entry name" value="ECH_1"/>
    <property type="match status" value="1"/>
</dbReference>
<evidence type="ECO:0000256" key="1">
    <source>
        <dbReference type="ARBA" id="ARBA00005254"/>
    </source>
</evidence>
<dbReference type="GO" id="GO:0008300">
    <property type="term" value="P:isoprenoid catabolic process"/>
    <property type="evidence" value="ECO:0007669"/>
    <property type="project" value="TreeGrafter"/>
</dbReference>
<dbReference type="Proteomes" id="UP000199112">
    <property type="component" value="Unassembled WGS sequence"/>
</dbReference>
<dbReference type="InterPro" id="IPR001753">
    <property type="entry name" value="Enoyl-CoA_hydra/iso"/>
</dbReference>
<dbReference type="PANTHER" id="PTHR42964">
    <property type="entry name" value="ENOYL-COA HYDRATASE"/>
    <property type="match status" value="1"/>
</dbReference>
<dbReference type="SUPFAM" id="SSF52096">
    <property type="entry name" value="ClpP/crotonase"/>
    <property type="match status" value="1"/>
</dbReference>
<protein>
    <submittedName>
        <fullName evidence="4">Enoyl-CoA hydratase/carnithine racemase</fullName>
    </submittedName>
</protein>
<dbReference type="PANTHER" id="PTHR42964:SF1">
    <property type="entry name" value="POLYKETIDE BIOSYNTHESIS ENOYL-COA HYDRATASE PKSH-RELATED"/>
    <property type="match status" value="1"/>
</dbReference>